<feature type="compositionally biased region" description="Low complexity" evidence="1">
    <location>
        <begin position="116"/>
        <end position="131"/>
    </location>
</feature>
<dbReference type="AlphaFoldDB" id="A0AAJ0C3P5"/>
<evidence type="ECO:0000313" key="3">
    <source>
        <dbReference type="EMBL" id="KAK1769569.1"/>
    </source>
</evidence>
<comment type="caution">
    <text evidence="3">The sequence shown here is derived from an EMBL/GenBank/DDBJ whole genome shotgun (WGS) entry which is preliminary data.</text>
</comment>
<dbReference type="Proteomes" id="UP001244011">
    <property type="component" value="Unassembled WGS sequence"/>
</dbReference>
<keyword evidence="2" id="KW-0472">Membrane</keyword>
<name>A0AAJ0C3P5_9PEZI</name>
<proteinExistence type="predicted"/>
<sequence>MAPTVQVARVLERAICPSGYTFRSNACYRNSSWHFWGRWVFAGVAILFIIAVIVLLGCRNSRRRRNRGLAPRYGTGWMAPGPKYPQQNNPGGYGPPPPQYTAGPPQDQYPPPPNPYGQQYNNNQGYYSGQQEGLQPPQNAYYPQQGRDNVYEPPSGPPPGK</sequence>
<gene>
    <name evidence="3" type="ORF">QBC33DRAFT_326080</name>
</gene>
<evidence type="ECO:0000256" key="1">
    <source>
        <dbReference type="SAM" id="MobiDB-lite"/>
    </source>
</evidence>
<dbReference type="GeneID" id="85306816"/>
<feature type="transmembrane region" description="Helical" evidence="2">
    <location>
        <begin position="39"/>
        <end position="58"/>
    </location>
</feature>
<keyword evidence="2" id="KW-1133">Transmembrane helix</keyword>
<reference evidence="3" key="1">
    <citation type="submission" date="2023-06" db="EMBL/GenBank/DDBJ databases">
        <title>Genome-scale phylogeny and comparative genomics of the fungal order Sordariales.</title>
        <authorList>
            <consortium name="Lawrence Berkeley National Laboratory"/>
            <person name="Hensen N."/>
            <person name="Bonometti L."/>
            <person name="Westerberg I."/>
            <person name="Brannstrom I.O."/>
            <person name="Guillou S."/>
            <person name="Cros-Aarteil S."/>
            <person name="Calhoun S."/>
            <person name="Haridas S."/>
            <person name="Kuo A."/>
            <person name="Mondo S."/>
            <person name="Pangilinan J."/>
            <person name="Riley R."/>
            <person name="Labutti K."/>
            <person name="Andreopoulos B."/>
            <person name="Lipzen A."/>
            <person name="Chen C."/>
            <person name="Yanf M."/>
            <person name="Daum C."/>
            <person name="Ng V."/>
            <person name="Clum A."/>
            <person name="Steindorff A."/>
            <person name="Ohm R."/>
            <person name="Martin F."/>
            <person name="Silar P."/>
            <person name="Natvig D."/>
            <person name="Lalanne C."/>
            <person name="Gautier V."/>
            <person name="Ament-Velasquez S.L."/>
            <person name="Kruys A."/>
            <person name="Hutchinson M.I."/>
            <person name="Powell A.J."/>
            <person name="Barry K."/>
            <person name="Miller A.N."/>
            <person name="Grigoriev I.V."/>
            <person name="Debuchy R."/>
            <person name="Gladieux P."/>
            <person name="Thoren M.H."/>
            <person name="Johannesson H."/>
        </authorList>
    </citation>
    <scope>NUCLEOTIDE SEQUENCE</scope>
    <source>
        <strain evidence="3">8032-3</strain>
    </source>
</reference>
<keyword evidence="2" id="KW-0812">Transmembrane</keyword>
<dbReference type="InterPro" id="IPR020999">
    <property type="entry name" value="Chitin_synth_reg_RCR"/>
</dbReference>
<accession>A0AAJ0C3P5</accession>
<feature type="region of interest" description="Disordered" evidence="1">
    <location>
        <begin position="65"/>
        <end position="161"/>
    </location>
</feature>
<feature type="compositionally biased region" description="Polar residues" evidence="1">
    <location>
        <begin position="132"/>
        <end position="142"/>
    </location>
</feature>
<evidence type="ECO:0000256" key="2">
    <source>
        <dbReference type="SAM" id="Phobius"/>
    </source>
</evidence>
<dbReference type="PANTHER" id="PTHR28187:SF1">
    <property type="entry name" value="PROTEIN RCR1-RELATED"/>
    <property type="match status" value="1"/>
</dbReference>
<organism evidence="3 4">
    <name type="scientific">Phialemonium atrogriseum</name>
    <dbReference type="NCBI Taxonomy" id="1093897"/>
    <lineage>
        <taxon>Eukaryota</taxon>
        <taxon>Fungi</taxon>
        <taxon>Dikarya</taxon>
        <taxon>Ascomycota</taxon>
        <taxon>Pezizomycotina</taxon>
        <taxon>Sordariomycetes</taxon>
        <taxon>Sordariomycetidae</taxon>
        <taxon>Cephalothecales</taxon>
        <taxon>Cephalothecaceae</taxon>
        <taxon>Phialemonium</taxon>
    </lineage>
</organism>
<dbReference type="Pfam" id="PF12273">
    <property type="entry name" value="RCR"/>
    <property type="match status" value="1"/>
</dbReference>
<dbReference type="EMBL" id="MU839002">
    <property type="protein sequence ID" value="KAK1769569.1"/>
    <property type="molecule type" value="Genomic_DNA"/>
</dbReference>
<evidence type="ECO:0000313" key="4">
    <source>
        <dbReference type="Proteomes" id="UP001244011"/>
    </source>
</evidence>
<protein>
    <submittedName>
        <fullName evidence="3">Chitin synthesis regulation, resistance to congo red-domain-containing protein</fullName>
    </submittedName>
</protein>
<dbReference type="RefSeq" id="XP_060285782.1">
    <property type="nucleotide sequence ID" value="XM_060423629.1"/>
</dbReference>
<dbReference type="PANTHER" id="PTHR28187">
    <property type="entry name" value="PROTEIN RCR1-RELATED"/>
    <property type="match status" value="1"/>
</dbReference>
<keyword evidence="4" id="KW-1185">Reference proteome</keyword>
<dbReference type="GO" id="GO:0016192">
    <property type="term" value="P:vesicle-mediated transport"/>
    <property type="evidence" value="ECO:0007669"/>
    <property type="project" value="TreeGrafter"/>
</dbReference>